<dbReference type="Gene3D" id="4.10.410.60">
    <property type="match status" value="1"/>
</dbReference>
<dbReference type="Proteomes" id="UP001497512">
    <property type="component" value="Chromosome 10"/>
</dbReference>
<dbReference type="SUPFAM" id="SSF143034">
    <property type="entry name" value="L35p-like"/>
    <property type="match status" value="1"/>
</dbReference>
<feature type="region of interest" description="Disordered" evidence="5">
    <location>
        <begin position="92"/>
        <end position="114"/>
    </location>
</feature>
<gene>
    <name evidence="6" type="ORF">CSSPTR1EN2_LOCUS2656</name>
</gene>
<dbReference type="NCBIfam" id="TIGR00001">
    <property type="entry name" value="rpmI_bact"/>
    <property type="match status" value="1"/>
</dbReference>
<evidence type="ECO:0000256" key="5">
    <source>
        <dbReference type="SAM" id="MobiDB-lite"/>
    </source>
</evidence>
<dbReference type="EMBL" id="OZ019902">
    <property type="protein sequence ID" value="CAK9194698.1"/>
    <property type="molecule type" value="Genomic_DNA"/>
</dbReference>
<proteinExistence type="inferred from homology"/>
<evidence type="ECO:0000256" key="3">
    <source>
        <dbReference type="ARBA" id="ARBA00023274"/>
    </source>
</evidence>
<evidence type="ECO:0000256" key="1">
    <source>
        <dbReference type="ARBA" id="ARBA00006598"/>
    </source>
</evidence>
<comment type="similarity">
    <text evidence="1 4">Belongs to the bacterial ribosomal protein bL35 family.</text>
</comment>
<dbReference type="PRINTS" id="PR00064">
    <property type="entry name" value="RIBOSOMALL35"/>
</dbReference>
<dbReference type="InterPro" id="IPR018265">
    <property type="entry name" value="Ribosomal_bL35_CS"/>
</dbReference>
<evidence type="ECO:0000256" key="2">
    <source>
        <dbReference type="ARBA" id="ARBA00022980"/>
    </source>
</evidence>
<dbReference type="HAMAP" id="MF_00514">
    <property type="entry name" value="Ribosomal_bL35"/>
    <property type="match status" value="1"/>
</dbReference>
<dbReference type="InterPro" id="IPR037229">
    <property type="entry name" value="Ribosomal_bL35_sf"/>
</dbReference>
<keyword evidence="2 4" id="KW-0689">Ribosomal protein</keyword>
<evidence type="ECO:0000313" key="6">
    <source>
        <dbReference type="EMBL" id="CAK9194698.1"/>
    </source>
</evidence>
<accession>A0ABP0TEP6</accession>
<organism evidence="6 7">
    <name type="scientific">Sphagnum troendelagicum</name>
    <dbReference type="NCBI Taxonomy" id="128251"/>
    <lineage>
        <taxon>Eukaryota</taxon>
        <taxon>Viridiplantae</taxon>
        <taxon>Streptophyta</taxon>
        <taxon>Embryophyta</taxon>
        <taxon>Bryophyta</taxon>
        <taxon>Sphagnophytina</taxon>
        <taxon>Sphagnopsida</taxon>
        <taxon>Sphagnales</taxon>
        <taxon>Sphagnaceae</taxon>
        <taxon>Sphagnum</taxon>
    </lineage>
</organism>
<dbReference type="PROSITE" id="PS00936">
    <property type="entry name" value="RIBOSOMAL_L35"/>
    <property type="match status" value="1"/>
</dbReference>
<dbReference type="PANTHER" id="PTHR33343">
    <property type="entry name" value="54S RIBOSOMAL PROTEIN BL35M"/>
    <property type="match status" value="1"/>
</dbReference>
<feature type="compositionally biased region" description="Basic residues" evidence="5">
    <location>
        <begin position="92"/>
        <end position="110"/>
    </location>
</feature>
<dbReference type="InterPro" id="IPR021137">
    <property type="entry name" value="Ribosomal_bL35-like"/>
</dbReference>
<evidence type="ECO:0000313" key="7">
    <source>
        <dbReference type="Proteomes" id="UP001497512"/>
    </source>
</evidence>
<reference evidence="6" key="1">
    <citation type="submission" date="2024-02" db="EMBL/GenBank/DDBJ databases">
        <authorList>
            <consortium name="ELIXIR-Norway"/>
            <consortium name="Elixir Norway"/>
        </authorList>
    </citation>
    <scope>NUCLEOTIDE SEQUENCE</scope>
</reference>
<protein>
    <recommendedName>
        <fullName evidence="4">50S ribosomal protein L35</fullName>
    </recommendedName>
</protein>
<dbReference type="PANTHER" id="PTHR33343:SF1">
    <property type="entry name" value="LARGE RIBOSOMAL SUBUNIT PROTEIN BL35M"/>
    <property type="match status" value="1"/>
</dbReference>
<dbReference type="Pfam" id="PF01632">
    <property type="entry name" value="Ribosomal_L35p"/>
    <property type="match status" value="1"/>
</dbReference>
<keyword evidence="3 4" id="KW-0687">Ribonucleoprotein</keyword>
<keyword evidence="7" id="KW-1185">Reference proteome</keyword>
<evidence type="ECO:0000256" key="4">
    <source>
        <dbReference type="RuleBase" id="RU000568"/>
    </source>
</evidence>
<sequence>MASLVCAAARIVHVRSRVAELRSSFRGLSLSSSSSVAMPCLFSARTTQPSLQAPAKLLPIQPVVAAGYKLKTHKASAKRFSVTGSGKIVRRQAGRQHLLRKKNAKRKNRLSGKTDVDRSDWQNVLGALPYLKAMK</sequence>
<name>A0ABP0TEP6_9BRYO</name>
<dbReference type="InterPro" id="IPR001706">
    <property type="entry name" value="Ribosomal_bL35"/>
</dbReference>